<proteinExistence type="predicted"/>
<protein>
    <submittedName>
        <fullName evidence="2">ATP-dependent sacrificial sulfur transferase LarE</fullName>
    </submittedName>
</protein>
<dbReference type="CDD" id="cd01990">
    <property type="entry name" value="LarE-like"/>
    <property type="match status" value="1"/>
</dbReference>
<dbReference type="Proteomes" id="UP000547674">
    <property type="component" value="Unassembled WGS sequence"/>
</dbReference>
<dbReference type="InterPro" id="IPR022310">
    <property type="entry name" value="NAD/GMP_synthase"/>
</dbReference>
<accession>A0A7Y2H0U0</accession>
<keyword evidence="2" id="KW-0808">Transferase</keyword>
<dbReference type="GO" id="GO:0016783">
    <property type="term" value="F:sulfurtransferase activity"/>
    <property type="evidence" value="ECO:0007669"/>
    <property type="project" value="InterPro"/>
</dbReference>
<feature type="non-terminal residue" evidence="2">
    <location>
        <position position="190"/>
    </location>
</feature>
<dbReference type="EMBL" id="JABDJR010000027">
    <property type="protein sequence ID" value="NNF05284.1"/>
    <property type="molecule type" value="Genomic_DNA"/>
</dbReference>
<dbReference type="AlphaFoldDB" id="A0A7Y2H0U0"/>
<name>A0A7Y2H0U0_UNCEI</name>
<evidence type="ECO:0000313" key="3">
    <source>
        <dbReference type="Proteomes" id="UP000547674"/>
    </source>
</evidence>
<dbReference type="SUPFAM" id="SSF52402">
    <property type="entry name" value="Adenine nucleotide alpha hydrolases-like"/>
    <property type="match status" value="1"/>
</dbReference>
<comment type="caution">
    <text evidence="2">The sequence shown here is derived from an EMBL/GenBank/DDBJ whole genome shotgun (WGS) entry which is preliminary data.</text>
</comment>
<dbReference type="InterPro" id="IPR005232">
    <property type="entry name" value="LarE"/>
</dbReference>
<gene>
    <name evidence="2" type="primary">larE</name>
    <name evidence="2" type="ORF">HKN21_00855</name>
</gene>
<dbReference type="PANTHER" id="PTHR43169:SF2">
    <property type="entry name" value="NAD_GMP SYNTHASE DOMAIN-CONTAINING PROTEIN"/>
    <property type="match status" value="1"/>
</dbReference>
<dbReference type="Pfam" id="PF02540">
    <property type="entry name" value="NAD_synthase"/>
    <property type="match status" value="1"/>
</dbReference>
<dbReference type="GO" id="GO:0006163">
    <property type="term" value="P:purine nucleotide metabolic process"/>
    <property type="evidence" value="ECO:0007669"/>
    <property type="project" value="UniProtKB-ARBA"/>
</dbReference>
<reference evidence="2 3" key="1">
    <citation type="submission" date="2020-03" db="EMBL/GenBank/DDBJ databases">
        <title>Metabolic flexibility allows generalist bacteria to become dominant in a frequently disturbed ecosystem.</title>
        <authorList>
            <person name="Chen Y.-J."/>
            <person name="Leung P.M."/>
            <person name="Bay S.K."/>
            <person name="Hugenholtz P."/>
            <person name="Kessler A.J."/>
            <person name="Shelley G."/>
            <person name="Waite D.W."/>
            <person name="Cook P.L."/>
            <person name="Greening C."/>
        </authorList>
    </citation>
    <scope>NUCLEOTIDE SEQUENCE [LARGE SCALE GENOMIC DNA]</scope>
    <source>
        <strain evidence="2">SS_bin_28</strain>
    </source>
</reference>
<feature type="domain" description="NAD/GMP synthase" evidence="1">
    <location>
        <begin position="17"/>
        <end position="83"/>
    </location>
</feature>
<dbReference type="InterPro" id="IPR014729">
    <property type="entry name" value="Rossmann-like_a/b/a_fold"/>
</dbReference>
<sequence length="190" mass="20862">MEPQLQEKYTRALESLKGLKGAVVAFSGGVDSTLLLAMAVEALGPKCLALTTISPSLPAEEKAEAIALAKRLGATHRLVDSQELQREGFVTNGTDRCFFCKSELFDWCFDARDELEYEAVLYGATLDDVGDHRPGMRAAKERGAKAPLMDFGFRKDDIRTLSKHLGLPTWDKPAMACLSSRFPYGTTITK</sequence>
<organism evidence="2 3">
    <name type="scientific">Eiseniibacteriota bacterium</name>
    <dbReference type="NCBI Taxonomy" id="2212470"/>
    <lineage>
        <taxon>Bacteria</taxon>
        <taxon>Candidatus Eiseniibacteriota</taxon>
    </lineage>
</organism>
<dbReference type="PANTHER" id="PTHR43169">
    <property type="entry name" value="EXSB FAMILY PROTEIN"/>
    <property type="match status" value="1"/>
</dbReference>
<evidence type="ECO:0000259" key="1">
    <source>
        <dbReference type="Pfam" id="PF02540"/>
    </source>
</evidence>
<dbReference type="Gene3D" id="3.40.50.620">
    <property type="entry name" value="HUPs"/>
    <property type="match status" value="1"/>
</dbReference>
<evidence type="ECO:0000313" key="2">
    <source>
        <dbReference type="EMBL" id="NNF05284.1"/>
    </source>
</evidence>
<dbReference type="InterPro" id="IPR052188">
    <property type="entry name" value="Ni-pincer_cofactor_biosynth"/>
</dbReference>
<dbReference type="NCBIfam" id="TIGR00268">
    <property type="entry name" value="ATP-dependent sacrificial sulfur transferase LarE"/>
    <property type="match status" value="1"/>
</dbReference>